<dbReference type="EMBL" id="JAAGKO020000082">
    <property type="protein sequence ID" value="MDI5967313.1"/>
    <property type="molecule type" value="Genomic_DNA"/>
</dbReference>
<dbReference type="InterPro" id="IPR036271">
    <property type="entry name" value="Tet_transcr_reg_TetR-rel_C_sf"/>
</dbReference>
<dbReference type="InterPro" id="IPR050109">
    <property type="entry name" value="HTH-type_TetR-like_transc_reg"/>
</dbReference>
<reference evidence="5 6" key="1">
    <citation type="submission" date="2023-05" db="EMBL/GenBank/DDBJ databases">
        <title>Streptantibioticus silvisoli sp. nov., acidotolerant actinomycetes 1 from pine litter.</title>
        <authorList>
            <person name="Swiecimska M."/>
            <person name="Golinska P."/>
            <person name="Sangal V."/>
            <person name="Wachnowicz B."/>
            <person name="Goodfellow M."/>
        </authorList>
    </citation>
    <scope>NUCLEOTIDE SEQUENCE</scope>
    <source>
        <strain evidence="5">SL13</strain>
        <strain evidence="4 6">SL54</strain>
    </source>
</reference>
<feature type="DNA-binding region" description="H-T-H motif" evidence="2">
    <location>
        <begin position="36"/>
        <end position="55"/>
    </location>
</feature>
<feature type="domain" description="HTH tetR-type" evidence="3">
    <location>
        <begin position="13"/>
        <end position="73"/>
    </location>
</feature>
<evidence type="ECO:0000256" key="2">
    <source>
        <dbReference type="PROSITE-ProRule" id="PRU00335"/>
    </source>
</evidence>
<accession>A0AA90HDQ6</accession>
<keyword evidence="1 2" id="KW-0238">DNA-binding</keyword>
<evidence type="ECO:0000259" key="3">
    <source>
        <dbReference type="PROSITE" id="PS50977"/>
    </source>
</evidence>
<comment type="caution">
    <text evidence="5">The sequence shown here is derived from an EMBL/GenBank/DDBJ whole genome shotgun (WGS) entry which is preliminary data.</text>
</comment>
<proteinExistence type="predicted"/>
<dbReference type="PANTHER" id="PTHR30055:SF220">
    <property type="entry name" value="TETR-FAMILY REGULATORY PROTEIN"/>
    <property type="match status" value="1"/>
</dbReference>
<evidence type="ECO:0000256" key="1">
    <source>
        <dbReference type="ARBA" id="ARBA00023125"/>
    </source>
</evidence>
<dbReference type="Proteomes" id="UP001156398">
    <property type="component" value="Unassembled WGS sequence"/>
</dbReference>
<dbReference type="AlphaFoldDB" id="A0AA90HDQ6"/>
<dbReference type="GO" id="GO:0000976">
    <property type="term" value="F:transcription cis-regulatory region binding"/>
    <property type="evidence" value="ECO:0007669"/>
    <property type="project" value="TreeGrafter"/>
</dbReference>
<protein>
    <submittedName>
        <fullName evidence="5">TetR/AcrR family transcriptional regulator</fullName>
    </submittedName>
</protein>
<dbReference type="InterPro" id="IPR009057">
    <property type="entry name" value="Homeodomain-like_sf"/>
</dbReference>
<dbReference type="InterPro" id="IPR001647">
    <property type="entry name" value="HTH_TetR"/>
</dbReference>
<dbReference type="EMBL" id="JABXJJ020000086">
    <property type="protein sequence ID" value="MDI5974507.1"/>
    <property type="molecule type" value="Genomic_DNA"/>
</dbReference>
<organism evidence="5">
    <name type="scientific">Streptantibioticus silvisoli</name>
    <dbReference type="NCBI Taxonomy" id="2705255"/>
    <lineage>
        <taxon>Bacteria</taxon>
        <taxon>Bacillati</taxon>
        <taxon>Actinomycetota</taxon>
        <taxon>Actinomycetes</taxon>
        <taxon>Kitasatosporales</taxon>
        <taxon>Streptomycetaceae</taxon>
        <taxon>Streptantibioticus</taxon>
    </lineage>
</organism>
<evidence type="ECO:0000313" key="6">
    <source>
        <dbReference type="Proteomes" id="UP001156398"/>
    </source>
</evidence>
<evidence type="ECO:0000313" key="4">
    <source>
        <dbReference type="EMBL" id="MDI5967313.1"/>
    </source>
</evidence>
<dbReference type="PROSITE" id="PS50977">
    <property type="entry name" value="HTH_TETR_2"/>
    <property type="match status" value="1"/>
</dbReference>
<dbReference type="SUPFAM" id="SSF46689">
    <property type="entry name" value="Homeodomain-like"/>
    <property type="match status" value="1"/>
</dbReference>
<dbReference type="PANTHER" id="PTHR30055">
    <property type="entry name" value="HTH-TYPE TRANSCRIPTIONAL REGULATOR RUTR"/>
    <property type="match status" value="1"/>
</dbReference>
<dbReference type="Gene3D" id="1.10.357.10">
    <property type="entry name" value="Tetracycline Repressor, domain 2"/>
    <property type="match status" value="1"/>
</dbReference>
<name>A0AA90HDQ6_9ACTN</name>
<evidence type="ECO:0000313" key="5">
    <source>
        <dbReference type="EMBL" id="MDI5974507.1"/>
    </source>
</evidence>
<dbReference type="SUPFAM" id="SSF48498">
    <property type="entry name" value="Tetracyclin repressor-like, C-terminal domain"/>
    <property type="match status" value="1"/>
</dbReference>
<dbReference type="GO" id="GO:0003700">
    <property type="term" value="F:DNA-binding transcription factor activity"/>
    <property type="evidence" value="ECO:0007669"/>
    <property type="project" value="TreeGrafter"/>
</dbReference>
<dbReference type="RefSeq" id="WP_271314275.1">
    <property type="nucleotide sequence ID" value="NZ_JAAGKO020000082.1"/>
</dbReference>
<dbReference type="Pfam" id="PF00440">
    <property type="entry name" value="TetR_N"/>
    <property type="match status" value="1"/>
</dbReference>
<keyword evidence="6" id="KW-1185">Reference proteome</keyword>
<sequence length="201" mass="22034">MPDTTDERPYHHGRLRAALLDAAERRMREQGADQLSLRDLAREIGVSHAAPRRHFPDRQALLDALAEDGFTRLDTVLRTALTGADKDFPSRVRATMTAYAHFATENAALLELMYAGKHRPGGTRIVKAAEAPFELMNELLVEGQAQGALQPGALDRIGIILLATLQGIAAIINGNIVERELLDDLVDTAIDQFLRGARPLP</sequence>
<gene>
    <name evidence="4" type="ORF">POF43_032100</name>
    <name evidence="5" type="ORF">POF50_035055</name>
</gene>